<comment type="caution">
    <text evidence="5">The sequence shown here is derived from an EMBL/GenBank/DDBJ whole genome shotgun (WGS) entry which is preliminary data.</text>
</comment>
<organism evidence="5 6">
    <name type="scientific">Dipteronia sinensis</name>
    <dbReference type="NCBI Taxonomy" id="43782"/>
    <lineage>
        <taxon>Eukaryota</taxon>
        <taxon>Viridiplantae</taxon>
        <taxon>Streptophyta</taxon>
        <taxon>Embryophyta</taxon>
        <taxon>Tracheophyta</taxon>
        <taxon>Spermatophyta</taxon>
        <taxon>Magnoliopsida</taxon>
        <taxon>eudicotyledons</taxon>
        <taxon>Gunneridae</taxon>
        <taxon>Pentapetalae</taxon>
        <taxon>rosids</taxon>
        <taxon>malvids</taxon>
        <taxon>Sapindales</taxon>
        <taxon>Sapindaceae</taxon>
        <taxon>Hippocastanoideae</taxon>
        <taxon>Acereae</taxon>
        <taxon>Dipteronia</taxon>
    </lineage>
</organism>
<evidence type="ECO:0000313" key="5">
    <source>
        <dbReference type="EMBL" id="KAK3200438.1"/>
    </source>
</evidence>
<protein>
    <recommendedName>
        <fullName evidence="4">Disease resistance protein At4g27190-like leucine-rich repeats domain-containing protein</fullName>
    </recommendedName>
</protein>
<dbReference type="PANTHER" id="PTHR33463">
    <property type="entry name" value="NB-ARC DOMAIN-CONTAINING PROTEIN-RELATED"/>
    <property type="match status" value="1"/>
</dbReference>
<gene>
    <name evidence="5" type="ORF">Dsin_023853</name>
</gene>
<feature type="signal peptide" evidence="3">
    <location>
        <begin position="1"/>
        <end position="20"/>
    </location>
</feature>
<dbReference type="AlphaFoldDB" id="A0AAE0E162"/>
<feature type="domain" description="Disease resistance protein At4g27190-like leucine-rich repeats" evidence="4">
    <location>
        <begin position="433"/>
        <end position="583"/>
    </location>
</feature>
<keyword evidence="3" id="KW-0732">Signal</keyword>
<name>A0AAE0E162_9ROSI</name>
<evidence type="ECO:0000259" key="4">
    <source>
        <dbReference type="Pfam" id="PF23247"/>
    </source>
</evidence>
<reference evidence="5" key="1">
    <citation type="journal article" date="2023" name="Plant J.">
        <title>Genome sequences and population genomics provide insights into the demographic history, inbreeding, and mutation load of two 'living fossil' tree species of Dipteronia.</title>
        <authorList>
            <person name="Feng Y."/>
            <person name="Comes H.P."/>
            <person name="Chen J."/>
            <person name="Zhu S."/>
            <person name="Lu R."/>
            <person name="Zhang X."/>
            <person name="Li P."/>
            <person name="Qiu J."/>
            <person name="Olsen K.M."/>
            <person name="Qiu Y."/>
        </authorList>
    </citation>
    <scope>NUCLEOTIDE SEQUENCE</scope>
    <source>
        <strain evidence="5">NBL</strain>
    </source>
</reference>
<evidence type="ECO:0000256" key="3">
    <source>
        <dbReference type="SAM" id="SignalP"/>
    </source>
</evidence>
<keyword evidence="1" id="KW-0611">Plant defense</keyword>
<proteinExistence type="predicted"/>
<dbReference type="InterPro" id="IPR050905">
    <property type="entry name" value="Plant_NBS-LRR"/>
</dbReference>
<feature type="region of interest" description="Disordered" evidence="2">
    <location>
        <begin position="1150"/>
        <end position="1175"/>
    </location>
</feature>
<dbReference type="SUPFAM" id="SSF52058">
    <property type="entry name" value="L domain-like"/>
    <property type="match status" value="1"/>
</dbReference>
<dbReference type="PANTHER" id="PTHR33463:SF209">
    <property type="entry name" value="DISEASE RESISTANCE PROTEIN RPS2-LIKE"/>
    <property type="match status" value="1"/>
</dbReference>
<feature type="chain" id="PRO_5042096689" description="Disease resistance protein At4g27190-like leucine-rich repeats domain-containing protein" evidence="3">
    <location>
        <begin position="21"/>
        <end position="1206"/>
    </location>
</feature>
<feature type="domain" description="Disease resistance protein At4g27190-like leucine-rich repeats" evidence="4">
    <location>
        <begin position="901"/>
        <end position="1045"/>
    </location>
</feature>
<accession>A0AAE0E162</accession>
<dbReference type="EMBL" id="JANJYJ010000007">
    <property type="protein sequence ID" value="KAK3200438.1"/>
    <property type="molecule type" value="Genomic_DNA"/>
</dbReference>
<feature type="domain" description="Disease resistance protein At4g27190-like leucine-rich repeats" evidence="4">
    <location>
        <begin position="258"/>
        <end position="355"/>
    </location>
</feature>
<sequence>MKPKSLVLLLAITLRPAFRAFSLAGERTDMGLTSAVRFLSRRGRVLIYPFASLWGQWCGPRFLICPTLCATYRPMSSKKIYNLTRLRLLDLNGCEYLRNIPPNVLSTFTQLEELYFPADIFGRCQIKWEVEGVNILDELKNLKHLTVLTISIPDANVLPKGRFLSKKLERYEIFIGSNQKSPFYRHGTSRMVQLNLQTSSCCDNVQKFLSVLDGSGFPELEYLHVENSSCFRTVVDCLESESCHHFLFLGWLSLHRVLNLERIHNHQLSAESFCRLRTITVEFCHKLKNVFSFSTYRALPLLQEVNVSCSNNMEEIFAIRKEEDINIDKGTDQIEFKQLRSLELKYLPKLTRFCSINGNKETLDTLTPLFYQEVVFSNLETLKLRGINFEKIWHNELPALSSCLQCLKQLTIEKCSTKLKVLFSSSTVAFSSLEEIKISELDDLEMIWHNQLRKDSFCNLKSLDVTKCNKLLTIFPYNMLERTTRLESLTIHDCYTVEEIFDLLPGVDFEESHSEIETRLRELDFKGLPNLKRIWNKDPQKMFSFQKLNRVKVLYCTSLKYIFPFSIAKSLTELEQLHVHSCGVEEIVADDQGEAKVAATFVLPRITFLKLNCLPLLKTFYSGVHMSQWQNLKRLIMCGCDKVELFASELFNFQENNEGQHDSSVQPLFMVEKVTFPSLEQIIISESNNLKIVWHKRAKESFCNLKSIEVINCALVEEIFYFEKVNFEESHSRAVTSQLQQLRIKGLPKLKHIWHKDAQAELSFENLQKVEVSNCQSLKDLFPASIARSLLQLIQLKVERCGKLEEIVAKEGESKAAVRFVFPEVTSIGLYNLPQLRAFYPGVHSSKWLVLKELEIVGCDKIELLASELLSVQENNEESHLDIPAQQPLFLVEKDSFPVLEKLILRGEGTQMISQGQFSEQLFCNLKFLGVYNDNSAVFPLCILQRFCHLQELHLIFSFYGEIFSYEKDETHVGIDSKLDMVLQKLESLFVEYCDNLIQLVPSSTSFQNLTFLEVMSCKGLRNLMTSSTAKSLLQLREMAIGNCESMIRVVVAKEGDVTGCEIIFSQLRTLTLKNLPSLLFFCSENYTLELPFLEDLNIFSCSELKSFSSGDLTIPMLQKVKLNGRNFTLEGDLNTTIQKYIRADDSCDSEDEDSCDWEDEDSGSRRTKIPASRRTKFPRLRGGRFLHLRGRRFLRLRGRRLKRSA</sequence>
<keyword evidence="6" id="KW-1185">Reference proteome</keyword>
<dbReference type="Pfam" id="PF23247">
    <property type="entry name" value="LRR_RPS2"/>
    <property type="match status" value="4"/>
</dbReference>
<evidence type="ECO:0000256" key="2">
    <source>
        <dbReference type="SAM" id="MobiDB-lite"/>
    </source>
</evidence>
<evidence type="ECO:0000313" key="6">
    <source>
        <dbReference type="Proteomes" id="UP001281410"/>
    </source>
</evidence>
<dbReference type="InterPro" id="IPR057135">
    <property type="entry name" value="At4g27190-like_LRR"/>
</dbReference>
<feature type="compositionally biased region" description="Acidic residues" evidence="2">
    <location>
        <begin position="1150"/>
        <end position="1162"/>
    </location>
</feature>
<dbReference type="InterPro" id="IPR032675">
    <property type="entry name" value="LRR_dom_sf"/>
</dbReference>
<evidence type="ECO:0000256" key="1">
    <source>
        <dbReference type="ARBA" id="ARBA00022821"/>
    </source>
</evidence>
<dbReference type="SUPFAM" id="SSF52047">
    <property type="entry name" value="RNI-like"/>
    <property type="match status" value="3"/>
</dbReference>
<dbReference type="Proteomes" id="UP001281410">
    <property type="component" value="Unassembled WGS sequence"/>
</dbReference>
<dbReference type="Gene3D" id="3.80.10.10">
    <property type="entry name" value="Ribonuclease Inhibitor"/>
    <property type="match status" value="4"/>
</dbReference>
<feature type="domain" description="Disease resistance protein At4g27190-like leucine-rich repeats" evidence="4">
    <location>
        <begin position="670"/>
        <end position="802"/>
    </location>
</feature>
<feature type="compositionally biased region" description="Basic residues" evidence="2">
    <location>
        <begin position="1166"/>
        <end position="1175"/>
    </location>
</feature>